<organism evidence="1 2">
    <name type="scientific">Paramecium sonneborni</name>
    <dbReference type="NCBI Taxonomy" id="65129"/>
    <lineage>
        <taxon>Eukaryota</taxon>
        <taxon>Sar</taxon>
        <taxon>Alveolata</taxon>
        <taxon>Ciliophora</taxon>
        <taxon>Intramacronucleata</taxon>
        <taxon>Oligohymenophorea</taxon>
        <taxon>Peniculida</taxon>
        <taxon>Parameciidae</taxon>
        <taxon>Paramecium</taxon>
    </lineage>
</organism>
<dbReference type="Proteomes" id="UP000692954">
    <property type="component" value="Unassembled WGS sequence"/>
</dbReference>
<evidence type="ECO:0000313" key="2">
    <source>
        <dbReference type="Proteomes" id="UP000692954"/>
    </source>
</evidence>
<dbReference type="AlphaFoldDB" id="A0A8S1RSS4"/>
<protein>
    <submittedName>
        <fullName evidence="1">Uncharacterized protein</fullName>
    </submittedName>
</protein>
<evidence type="ECO:0000313" key="1">
    <source>
        <dbReference type="EMBL" id="CAD8129444.1"/>
    </source>
</evidence>
<sequence>MMFVYQIMKKVQKIRGFEFFQISSLHLSLGNIMSL</sequence>
<accession>A0A8S1RSS4</accession>
<proteinExistence type="predicted"/>
<reference evidence="1" key="1">
    <citation type="submission" date="2021-01" db="EMBL/GenBank/DDBJ databases">
        <authorList>
            <consortium name="Genoscope - CEA"/>
            <person name="William W."/>
        </authorList>
    </citation>
    <scope>NUCLEOTIDE SEQUENCE</scope>
</reference>
<name>A0A8S1RSS4_9CILI</name>
<keyword evidence="2" id="KW-1185">Reference proteome</keyword>
<comment type="caution">
    <text evidence="1">The sequence shown here is derived from an EMBL/GenBank/DDBJ whole genome shotgun (WGS) entry which is preliminary data.</text>
</comment>
<dbReference type="EMBL" id="CAJJDN010000223">
    <property type="protein sequence ID" value="CAD8129444.1"/>
    <property type="molecule type" value="Genomic_DNA"/>
</dbReference>
<gene>
    <name evidence="1" type="ORF">PSON_ATCC_30995.1.T2230015</name>
</gene>